<feature type="region of interest" description="Disordered" evidence="1">
    <location>
        <begin position="1"/>
        <end position="33"/>
    </location>
</feature>
<dbReference type="InterPro" id="IPR027417">
    <property type="entry name" value="P-loop_NTPase"/>
</dbReference>
<reference evidence="2" key="1">
    <citation type="submission" date="2021-02" db="EMBL/GenBank/DDBJ databases">
        <authorList>
            <person name="Dougan E. K."/>
            <person name="Rhodes N."/>
            <person name="Thang M."/>
            <person name="Chan C."/>
        </authorList>
    </citation>
    <scope>NUCLEOTIDE SEQUENCE</scope>
</reference>
<dbReference type="Proteomes" id="UP000604046">
    <property type="component" value="Unassembled WGS sequence"/>
</dbReference>
<proteinExistence type="predicted"/>
<feature type="region of interest" description="Disordered" evidence="1">
    <location>
        <begin position="1492"/>
        <end position="1532"/>
    </location>
</feature>
<dbReference type="Gene3D" id="3.40.50.300">
    <property type="entry name" value="P-loop containing nucleotide triphosphate hydrolases"/>
    <property type="match status" value="1"/>
</dbReference>
<dbReference type="InterPro" id="IPR036691">
    <property type="entry name" value="Endo/exonu/phosph_ase_sf"/>
</dbReference>
<keyword evidence="3" id="KW-1185">Reference proteome</keyword>
<evidence type="ECO:0000256" key="1">
    <source>
        <dbReference type="SAM" id="MobiDB-lite"/>
    </source>
</evidence>
<feature type="region of interest" description="Disordered" evidence="1">
    <location>
        <begin position="117"/>
        <end position="198"/>
    </location>
</feature>
<comment type="caution">
    <text evidence="2">The sequence shown here is derived from an EMBL/GenBank/DDBJ whole genome shotgun (WGS) entry which is preliminary data.</text>
</comment>
<feature type="non-terminal residue" evidence="2">
    <location>
        <position position="1532"/>
    </location>
</feature>
<evidence type="ECO:0000313" key="2">
    <source>
        <dbReference type="EMBL" id="CAE7194128.1"/>
    </source>
</evidence>
<dbReference type="SUPFAM" id="SSF52540">
    <property type="entry name" value="P-loop containing nucleoside triphosphate hydrolases"/>
    <property type="match status" value="1"/>
</dbReference>
<dbReference type="Gene3D" id="3.60.10.10">
    <property type="entry name" value="Endonuclease/exonuclease/phosphatase"/>
    <property type="match status" value="1"/>
</dbReference>
<dbReference type="EMBL" id="CAJNDS010000336">
    <property type="protein sequence ID" value="CAE7194128.1"/>
    <property type="molecule type" value="Genomic_DNA"/>
</dbReference>
<gene>
    <name evidence="2" type="primary">NLRC3</name>
    <name evidence="2" type="ORF">SNAT2548_LOCUS5293</name>
</gene>
<dbReference type="SUPFAM" id="SSF56219">
    <property type="entry name" value="DNase I-like"/>
    <property type="match status" value="1"/>
</dbReference>
<sequence length="1532" mass="172513">DSEQHRRRERLEMDAPARHKPGRQDSEQHRRREHLEKELSNWQISGKAPLPVVRVCFVGQGRAGKTTTLRCLKGEVPEEGQQDSTYGVEVCAVQAQHHSSSSWDRCETSTFDASAVSAIRQSQRKQEDLSREEVRRKAREDQQKQEEPPKAREAQEVQQEELRKAQSTRLRKDEEQRKAEEAQLLKAQEAQQKPEELLKAPEIQQEELRTAREAQEMLGPRKMDDGLFLEINKSDYEDAFHPRLQCWDLPGQAEYAQCNLLYFHGKGIYLVFVDARQTLDQAWHELQLWLWFVFHGATDGTGAASNDTAAPPVLLVATKWARKGFDEEELDTRIEELMDMLPRLRDQLQRGPGPSDCRSKWLFPVENFAEDVDGYIRPLRERLHALSTELLLPQPPRTDVVNAKPHAGLQSQLYPVAWLRAHDLLTELGGGKNAKSPKEQLEAQAYEALGSRMDLTTGFKFNLTSNQEMQTFSGEKMVAPKGACVEVLRIDRNSTTLDVNVSCTSLGLSQVRELLEGLRPTPISGTEVLHVLRLLHSLGTLLWFQEKGLEEHVLLDIGKVGVALAKVISLRFWAESRLQHSEHYKQGLRKSAARVPKTTLRRLHTDGVATRELLNELWRGDFAPGEAEAMTAILLKTMEQKGLLLRRAFENEFVVPCCLPKVAMMPESPQKNGEVCYMDMRGLVSPTILAKIAAQVCEQVRVSCGTGKLSPGPPQIFRNHVELRSETAVASLTQPSVEGTQLLKIRVQPSSFSLEPDEDTEETRVLSVEDIVDYFFAALGMDRKEERSIKVYARQHIPYDPEVFFSACGQKDCYPANSRCWRCQLLQERFLPDLSDKLRDVVRRVSFQGDVRPAGSFKFKSTSFPCDVDLEEYVVLSTDDEAAALSHLAGRLQEICKRCSQLGADILWAGLKAGRSNPASDAKDAKFLTWTTEDISKGSKPRCSQDAQTRISLSEALKEGNKSRSAFISIFAKINLFKNQASAPRFFEVTNVIRFGYMCGSQIKPVTGECDFLSVVEEQLEGYCGPTPKAVKYVKRLWERAIYLLQRNMTVDASRVMLEALQPMLSHWVAEMGQIAAHAETLRNMLQLELCDVHDAVREDLEVFGGSLKSMRRQLEEKERGVNKQWPWEVAAAAEAAETLDYLIGRLPCETKGDDMPTCRLQEAEELLEACVETVLGHWLRTLPKVTRPLQGNWRFPSDHLPIAAAVHLQGAKLTINACSWNVLSEARGLNGPVMTADDDDEGRQEHIVDVVEQMLLHEAYPKHVLCLQGCRQQLLRRVKQRLGREDVQTDFAVLASGSRSGQEHQQVIIYDTAYLTLQFFDAEPLADSNLRKAMEEYQFGFQGRTDKLRVLAAHLPDDPSTFRPWRRREFSECLCRYADLAQMPTLLLGDLSFSEQAVGPLLKHRGHSPDARFVPIPYPTTICEGSLLPKRTDIIALLSPKDMIQAEPLAANNVVPELQEQVDLLRSRSLGLADCDGLDWTLDLEPSESFRGAVDSDMPRPPHMEAAPASRNSATTLAGPAGSALRKGTVP</sequence>
<organism evidence="2 3">
    <name type="scientific">Symbiodinium natans</name>
    <dbReference type="NCBI Taxonomy" id="878477"/>
    <lineage>
        <taxon>Eukaryota</taxon>
        <taxon>Sar</taxon>
        <taxon>Alveolata</taxon>
        <taxon>Dinophyceae</taxon>
        <taxon>Suessiales</taxon>
        <taxon>Symbiodiniaceae</taxon>
        <taxon>Symbiodinium</taxon>
    </lineage>
</organism>
<name>A0A812J270_9DINO</name>
<protein>
    <submittedName>
        <fullName evidence="2">NLRC3 protein</fullName>
    </submittedName>
</protein>
<evidence type="ECO:0000313" key="3">
    <source>
        <dbReference type="Proteomes" id="UP000604046"/>
    </source>
</evidence>
<feature type="compositionally biased region" description="Basic and acidic residues" evidence="1">
    <location>
        <begin position="124"/>
        <end position="183"/>
    </location>
</feature>
<accession>A0A812J270</accession>
<dbReference type="OrthoDB" id="448387at2759"/>